<comment type="caution">
    <text evidence="15">The sequence shown here is derived from an EMBL/GenBank/DDBJ whole genome shotgun (WGS) entry which is preliminary data.</text>
</comment>
<dbReference type="SUPFAM" id="SSF47203">
    <property type="entry name" value="Acyl-CoA dehydrogenase C-terminal domain-like"/>
    <property type="match status" value="1"/>
</dbReference>
<dbReference type="PROSITE" id="PS00072">
    <property type="entry name" value="ACYL_COA_DH_1"/>
    <property type="match status" value="1"/>
</dbReference>
<comment type="cofactor">
    <cofactor evidence="1 11">
        <name>FAD</name>
        <dbReference type="ChEBI" id="CHEBI:57692"/>
    </cofactor>
</comment>
<dbReference type="InterPro" id="IPR013786">
    <property type="entry name" value="AcylCoA_DH/ox_N"/>
</dbReference>
<evidence type="ECO:0000256" key="9">
    <source>
        <dbReference type="ARBA" id="ARBA00023002"/>
    </source>
</evidence>
<dbReference type="Pfam" id="PF02771">
    <property type="entry name" value="Acyl-CoA_dh_N"/>
    <property type="match status" value="1"/>
</dbReference>
<dbReference type="Pfam" id="PF02770">
    <property type="entry name" value="Acyl-CoA_dh_M"/>
    <property type="match status" value="1"/>
</dbReference>
<dbReference type="RefSeq" id="WP_132444505.1">
    <property type="nucleotide sequence ID" value="NZ_JBHSWA010000001.1"/>
</dbReference>
<dbReference type="InterPro" id="IPR009100">
    <property type="entry name" value="AcylCoA_DH/oxidase_NM_dom_sf"/>
</dbReference>
<dbReference type="Gene3D" id="2.40.110.10">
    <property type="entry name" value="Butyryl-CoA Dehydrogenase, subunit A, domain 2"/>
    <property type="match status" value="1"/>
</dbReference>
<proteinExistence type="inferred from homology"/>
<dbReference type="PANTHER" id="PTHR43884:SF12">
    <property type="entry name" value="ISOVALERYL-COA DEHYDROGENASE, MITOCHONDRIAL-RELATED"/>
    <property type="match status" value="1"/>
</dbReference>
<dbReference type="Pfam" id="PF00441">
    <property type="entry name" value="Acyl-CoA_dh_1"/>
    <property type="match status" value="1"/>
</dbReference>
<comment type="catalytic activity">
    <reaction evidence="10">
        <text>3-methylbutanoyl-CoA + oxidized [electron-transfer flavoprotein] + H(+) = 3-methylbut-2-enoyl-CoA + reduced [electron-transfer flavoprotein]</text>
        <dbReference type="Rhea" id="RHEA:12276"/>
        <dbReference type="Rhea" id="RHEA-COMP:10685"/>
        <dbReference type="Rhea" id="RHEA-COMP:10686"/>
        <dbReference type="ChEBI" id="CHEBI:15378"/>
        <dbReference type="ChEBI" id="CHEBI:57344"/>
        <dbReference type="ChEBI" id="CHEBI:57345"/>
        <dbReference type="ChEBI" id="CHEBI:57692"/>
        <dbReference type="ChEBI" id="CHEBI:58307"/>
        <dbReference type="EC" id="1.3.8.4"/>
    </reaction>
</comment>
<evidence type="ECO:0000313" key="16">
    <source>
        <dbReference type="Proteomes" id="UP001596403"/>
    </source>
</evidence>
<dbReference type="InterPro" id="IPR034183">
    <property type="entry name" value="IVD"/>
</dbReference>
<feature type="domain" description="Acyl-CoA dehydrogenase/oxidase N-terminal" evidence="14">
    <location>
        <begin position="12"/>
        <end position="123"/>
    </location>
</feature>
<evidence type="ECO:0000256" key="2">
    <source>
        <dbReference type="ARBA" id="ARBA00004898"/>
    </source>
</evidence>
<evidence type="ECO:0000256" key="11">
    <source>
        <dbReference type="RuleBase" id="RU362125"/>
    </source>
</evidence>
<feature type="domain" description="Acyl-CoA oxidase/dehydrogenase middle" evidence="13">
    <location>
        <begin position="127"/>
        <end position="222"/>
    </location>
</feature>
<dbReference type="PANTHER" id="PTHR43884">
    <property type="entry name" value="ACYL-COA DEHYDROGENASE"/>
    <property type="match status" value="1"/>
</dbReference>
<keyword evidence="8" id="KW-0809">Transit peptide</keyword>
<evidence type="ECO:0000313" key="15">
    <source>
        <dbReference type="EMBL" id="MFC6642609.1"/>
    </source>
</evidence>
<gene>
    <name evidence="15" type="ORF">ACFQAU_13785</name>
</gene>
<dbReference type="Gene3D" id="1.10.540.10">
    <property type="entry name" value="Acyl-CoA dehydrogenase/oxidase, N-terminal domain"/>
    <property type="match status" value="1"/>
</dbReference>
<evidence type="ECO:0000256" key="10">
    <source>
        <dbReference type="ARBA" id="ARBA00052875"/>
    </source>
</evidence>
<accession>A0ABW1Z061</accession>
<evidence type="ECO:0000259" key="14">
    <source>
        <dbReference type="Pfam" id="PF02771"/>
    </source>
</evidence>
<evidence type="ECO:0000256" key="4">
    <source>
        <dbReference type="ARBA" id="ARBA00012044"/>
    </source>
</evidence>
<sequence>MFNASMQFDLGEDVAAMREMVHRWAQERVKPMAAEIDTKNEFPPELWTEMGELGLLGMTVEEEFGGSGLGYVAHTVAVEEIARASASVSLSYGAHSNLCVNQIKLNGTPEQKAQFLPKLCSGEHVGALAMSEVGAGSDVVSMKLNAEKRNDHFRLNGNKYWITNGPDAETLVVYAKTDPEAGSKGITAFLIEKSMKGFTTSNHFDKLGMRGSNTAELIFEDCEVPFENILGEEGKGVRVLMSGLDYERVVLAGIGLGIMAACLDEIMPYMAERKQFGQRIGDFQLMQGKMADMYTAMNSARAYVYSVAQACDRGDVTRQDAAACCLYASEQAMVQAHQAVQAMGGAGYLSDNPVGRIFRDAKLMEIGAGTSEIRRMLVGREMMGAM</sequence>
<evidence type="ECO:0000256" key="1">
    <source>
        <dbReference type="ARBA" id="ARBA00001974"/>
    </source>
</evidence>
<dbReference type="Proteomes" id="UP001596403">
    <property type="component" value="Unassembled WGS sequence"/>
</dbReference>
<dbReference type="Gene3D" id="1.20.140.10">
    <property type="entry name" value="Butyryl-CoA Dehydrogenase, subunit A, domain 3"/>
    <property type="match status" value="1"/>
</dbReference>
<evidence type="ECO:0000256" key="5">
    <source>
        <dbReference type="ARBA" id="ARBA00018258"/>
    </source>
</evidence>
<evidence type="ECO:0000259" key="13">
    <source>
        <dbReference type="Pfam" id="PF02770"/>
    </source>
</evidence>
<feature type="domain" description="Acyl-CoA dehydrogenase/oxidase C-terminal" evidence="12">
    <location>
        <begin position="234"/>
        <end position="382"/>
    </location>
</feature>
<reference evidence="16" key="1">
    <citation type="journal article" date="2019" name="Int. J. Syst. Evol. Microbiol.">
        <title>The Global Catalogue of Microorganisms (GCM) 10K type strain sequencing project: providing services to taxonomists for standard genome sequencing and annotation.</title>
        <authorList>
            <consortium name="The Broad Institute Genomics Platform"/>
            <consortium name="The Broad Institute Genome Sequencing Center for Infectious Disease"/>
            <person name="Wu L."/>
            <person name="Ma J."/>
        </authorList>
    </citation>
    <scope>NUCLEOTIDE SEQUENCE [LARGE SCALE GENOMIC DNA]</scope>
    <source>
        <strain evidence="16">NBRC 111368</strain>
    </source>
</reference>
<dbReference type="InterPro" id="IPR006091">
    <property type="entry name" value="Acyl-CoA_Oxase/DH_mid-dom"/>
</dbReference>
<comment type="pathway">
    <text evidence="2">Amino-acid degradation; L-leucine degradation; (S)-3-hydroxy-3-methylglutaryl-CoA from 3-isovaleryl-CoA: step 1/3.</text>
</comment>
<dbReference type="InterPro" id="IPR006089">
    <property type="entry name" value="Acyl-CoA_DH_CS"/>
</dbReference>
<evidence type="ECO:0000259" key="12">
    <source>
        <dbReference type="Pfam" id="PF00441"/>
    </source>
</evidence>
<keyword evidence="7 11" id="KW-0274">FAD</keyword>
<dbReference type="CDD" id="cd01156">
    <property type="entry name" value="IVD"/>
    <property type="match status" value="1"/>
</dbReference>
<dbReference type="InterPro" id="IPR046373">
    <property type="entry name" value="Acyl-CoA_Oxase/DH_mid-dom_sf"/>
</dbReference>
<protein>
    <recommendedName>
        <fullName evidence="5">Isovaleryl-CoA dehydrogenase, mitochondrial</fullName>
        <ecNumber evidence="4">1.3.8.4</ecNumber>
    </recommendedName>
</protein>
<dbReference type="PIRSF" id="PIRSF016578">
    <property type="entry name" value="HsaA"/>
    <property type="match status" value="1"/>
</dbReference>
<evidence type="ECO:0000256" key="7">
    <source>
        <dbReference type="ARBA" id="ARBA00022827"/>
    </source>
</evidence>
<dbReference type="InterPro" id="IPR009075">
    <property type="entry name" value="AcylCo_DH/oxidase_C"/>
</dbReference>
<keyword evidence="16" id="KW-1185">Reference proteome</keyword>
<keyword evidence="9 11" id="KW-0560">Oxidoreductase</keyword>
<name>A0ABW1Z061_9RHOB</name>
<evidence type="ECO:0000256" key="8">
    <source>
        <dbReference type="ARBA" id="ARBA00022946"/>
    </source>
</evidence>
<keyword evidence="6 11" id="KW-0285">Flavoprotein</keyword>
<dbReference type="EC" id="1.3.8.4" evidence="4"/>
<dbReference type="InterPro" id="IPR037069">
    <property type="entry name" value="AcylCoA_DH/ox_N_sf"/>
</dbReference>
<evidence type="ECO:0000256" key="3">
    <source>
        <dbReference type="ARBA" id="ARBA00009347"/>
    </source>
</evidence>
<evidence type="ECO:0000256" key="6">
    <source>
        <dbReference type="ARBA" id="ARBA00022630"/>
    </source>
</evidence>
<dbReference type="EMBL" id="JBHSWA010000001">
    <property type="protein sequence ID" value="MFC6642609.1"/>
    <property type="molecule type" value="Genomic_DNA"/>
</dbReference>
<organism evidence="15 16">
    <name type="scientific">Sulfitobacter profundi</name>
    <dbReference type="NCBI Taxonomy" id="2679961"/>
    <lineage>
        <taxon>Bacteria</taxon>
        <taxon>Pseudomonadati</taxon>
        <taxon>Pseudomonadota</taxon>
        <taxon>Alphaproteobacteria</taxon>
        <taxon>Rhodobacterales</taxon>
        <taxon>Roseobacteraceae</taxon>
        <taxon>Sulfitobacter</taxon>
    </lineage>
</organism>
<dbReference type="SUPFAM" id="SSF56645">
    <property type="entry name" value="Acyl-CoA dehydrogenase NM domain-like"/>
    <property type="match status" value="1"/>
</dbReference>
<dbReference type="InterPro" id="IPR036250">
    <property type="entry name" value="AcylCo_DH-like_C"/>
</dbReference>
<comment type="similarity">
    <text evidence="3 11">Belongs to the acyl-CoA dehydrogenase family.</text>
</comment>
<dbReference type="PROSITE" id="PS00073">
    <property type="entry name" value="ACYL_COA_DH_2"/>
    <property type="match status" value="1"/>
</dbReference>